<sequence length="215" mass="22006">MTRQIFVAAALLASAASPASAATLFAQNGSTATFAAPAGTVVNFNSTLPSSITLNLTGPNAAIRSGDAAGQYAQPAFSDGSAYLAVGPSSSATLASTIGYQSVSFFIGSIDSFNTVEVLSTTGALIARYTGASFTANPNGDQDLPNTNRRITITRDAVDALIGGVRFLSSGPAIEVDNVVFAVPEPSTWALMFLGFGMVAGASRYRRRSQAVVYG</sequence>
<dbReference type="Proteomes" id="UP000623067">
    <property type="component" value="Unassembled WGS sequence"/>
</dbReference>
<dbReference type="AlphaFoldDB" id="A0A916T231"/>
<evidence type="ECO:0000313" key="4">
    <source>
        <dbReference type="Proteomes" id="UP000623067"/>
    </source>
</evidence>
<comment type="caution">
    <text evidence="3">The sequence shown here is derived from an EMBL/GenBank/DDBJ whole genome shotgun (WGS) entry which is preliminary data.</text>
</comment>
<dbReference type="InterPro" id="IPR013424">
    <property type="entry name" value="Ice-binding_C"/>
</dbReference>
<dbReference type="RefSeq" id="WP_188657974.1">
    <property type="nucleotide sequence ID" value="NZ_BMIH01000002.1"/>
</dbReference>
<protein>
    <recommendedName>
        <fullName evidence="2">Ice-binding protein C-terminal domain-containing protein</fullName>
    </recommendedName>
</protein>
<proteinExistence type="predicted"/>
<gene>
    <name evidence="3" type="ORF">GCM10011380_13260</name>
</gene>
<keyword evidence="4" id="KW-1185">Reference proteome</keyword>
<organism evidence="3 4">
    <name type="scientific">Sphingomonas metalli</name>
    <dbReference type="NCBI Taxonomy" id="1779358"/>
    <lineage>
        <taxon>Bacteria</taxon>
        <taxon>Pseudomonadati</taxon>
        <taxon>Pseudomonadota</taxon>
        <taxon>Alphaproteobacteria</taxon>
        <taxon>Sphingomonadales</taxon>
        <taxon>Sphingomonadaceae</taxon>
        <taxon>Sphingomonas</taxon>
    </lineage>
</organism>
<reference evidence="3" key="1">
    <citation type="journal article" date="2014" name="Int. J. Syst. Evol. Microbiol.">
        <title>Complete genome sequence of Corynebacterium casei LMG S-19264T (=DSM 44701T), isolated from a smear-ripened cheese.</title>
        <authorList>
            <consortium name="US DOE Joint Genome Institute (JGI-PGF)"/>
            <person name="Walter F."/>
            <person name="Albersmeier A."/>
            <person name="Kalinowski J."/>
            <person name="Ruckert C."/>
        </authorList>
    </citation>
    <scope>NUCLEOTIDE SEQUENCE</scope>
    <source>
        <strain evidence="3">CGMCC 1.15330</strain>
    </source>
</reference>
<feature type="signal peptide" evidence="1">
    <location>
        <begin position="1"/>
        <end position="21"/>
    </location>
</feature>
<evidence type="ECO:0000256" key="1">
    <source>
        <dbReference type="SAM" id="SignalP"/>
    </source>
</evidence>
<evidence type="ECO:0000259" key="2">
    <source>
        <dbReference type="Pfam" id="PF07589"/>
    </source>
</evidence>
<dbReference type="Pfam" id="PF07589">
    <property type="entry name" value="PEP-CTERM"/>
    <property type="match status" value="1"/>
</dbReference>
<dbReference type="NCBIfam" id="TIGR02595">
    <property type="entry name" value="PEP_CTERM"/>
    <property type="match status" value="1"/>
</dbReference>
<evidence type="ECO:0000313" key="3">
    <source>
        <dbReference type="EMBL" id="GGB25027.1"/>
    </source>
</evidence>
<feature type="domain" description="Ice-binding protein C-terminal" evidence="2">
    <location>
        <begin position="182"/>
        <end position="207"/>
    </location>
</feature>
<reference evidence="3" key="2">
    <citation type="submission" date="2020-09" db="EMBL/GenBank/DDBJ databases">
        <authorList>
            <person name="Sun Q."/>
            <person name="Zhou Y."/>
        </authorList>
    </citation>
    <scope>NUCLEOTIDE SEQUENCE</scope>
    <source>
        <strain evidence="3">CGMCC 1.15330</strain>
    </source>
</reference>
<feature type="chain" id="PRO_5037640613" description="Ice-binding protein C-terminal domain-containing protein" evidence="1">
    <location>
        <begin position="22"/>
        <end position="215"/>
    </location>
</feature>
<dbReference type="NCBIfam" id="NF035944">
    <property type="entry name" value="PEPxxWA-CTERM"/>
    <property type="match status" value="1"/>
</dbReference>
<name>A0A916T231_9SPHN</name>
<accession>A0A916T231</accession>
<keyword evidence="1" id="KW-0732">Signal</keyword>
<dbReference type="EMBL" id="BMIH01000002">
    <property type="protein sequence ID" value="GGB25027.1"/>
    <property type="molecule type" value="Genomic_DNA"/>
</dbReference>